<evidence type="ECO:0000313" key="2">
    <source>
        <dbReference type="Proteomes" id="UP001164743"/>
    </source>
</evidence>
<dbReference type="Proteomes" id="UP001164743">
    <property type="component" value="Chromosome 18A"/>
</dbReference>
<keyword evidence="2" id="KW-1185">Reference proteome</keyword>
<dbReference type="RefSeq" id="XP_053028545.1">
    <property type="nucleotide sequence ID" value="XM_053165000.1"/>
</dbReference>
<dbReference type="GeneID" id="77805894"/>
<protein>
    <submittedName>
        <fullName evidence="1">Uncharacterized protein</fullName>
    </submittedName>
</protein>
<dbReference type="EMBL" id="CP110438">
    <property type="protein sequence ID" value="WAQ92990.1"/>
    <property type="molecule type" value="Genomic_DNA"/>
</dbReference>
<gene>
    <name evidence="1" type="ORF">PtA15_18A46</name>
</gene>
<accession>A0ABY7DAE9</accession>
<name>A0ABY7DAE9_9BASI</name>
<proteinExistence type="predicted"/>
<sequence length="71" mass="7919">MAGSIVRSSIDYQVEGRMNDDVPFQPSPFLVFLRQDNPSCPSSACHEQSLASLTHINTSSNRQLETENNIH</sequence>
<organism evidence="1 2">
    <name type="scientific">Puccinia triticina</name>
    <dbReference type="NCBI Taxonomy" id="208348"/>
    <lineage>
        <taxon>Eukaryota</taxon>
        <taxon>Fungi</taxon>
        <taxon>Dikarya</taxon>
        <taxon>Basidiomycota</taxon>
        <taxon>Pucciniomycotina</taxon>
        <taxon>Pucciniomycetes</taxon>
        <taxon>Pucciniales</taxon>
        <taxon>Pucciniaceae</taxon>
        <taxon>Puccinia</taxon>
    </lineage>
</organism>
<reference evidence="1" key="1">
    <citation type="submission" date="2022-10" db="EMBL/GenBank/DDBJ databases">
        <title>Puccinia triticina Genome sequencing and assembly.</title>
        <authorList>
            <person name="Li C."/>
        </authorList>
    </citation>
    <scope>NUCLEOTIDE SEQUENCE</scope>
    <source>
        <strain evidence="1">Pt15</strain>
    </source>
</reference>
<evidence type="ECO:0000313" key="1">
    <source>
        <dbReference type="EMBL" id="WAQ92990.1"/>
    </source>
</evidence>